<gene>
    <name evidence="18" type="primary">LOC101710086</name>
</gene>
<evidence type="ECO:0000256" key="13">
    <source>
        <dbReference type="ARBA" id="ARBA00023224"/>
    </source>
</evidence>
<comment type="similarity">
    <text evidence="3 14">Belongs to the G-protein coupled receptor 1 family.</text>
</comment>
<comment type="subcellular location">
    <subcellularLocation>
        <location evidence="2 15">Cell membrane</location>
        <topology evidence="2 15">Multi-pass membrane protein</topology>
    </subcellularLocation>
</comment>
<accession>A0AAX6QC78</accession>
<keyword evidence="17" id="KW-1185">Reference proteome</keyword>
<evidence type="ECO:0000313" key="17">
    <source>
        <dbReference type="Proteomes" id="UP000694906"/>
    </source>
</evidence>
<evidence type="ECO:0000256" key="9">
    <source>
        <dbReference type="ARBA" id="ARBA00023040"/>
    </source>
</evidence>
<organism evidence="17 18">
    <name type="scientific">Heterocephalus glaber</name>
    <name type="common">Naked mole rat</name>
    <dbReference type="NCBI Taxonomy" id="10181"/>
    <lineage>
        <taxon>Eukaryota</taxon>
        <taxon>Metazoa</taxon>
        <taxon>Chordata</taxon>
        <taxon>Craniata</taxon>
        <taxon>Vertebrata</taxon>
        <taxon>Euteleostomi</taxon>
        <taxon>Mammalia</taxon>
        <taxon>Eutheria</taxon>
        <taxon>Euarchontoglires</taxon>
        <taxon>Glires</taxon>
        <taxon>Rodentia</taxon>
        <taxon>Hystricomorpha</taxon>
        <taxon>Bathyergidae</taxon>
        <taxon>Heterocephalus</taxon>
    </lineage>
</organism>
<dbReference type="GO" id="GO:0005886">
    <property type="term" value="C:plasma membrane"/>
    <property type="evidence" value="ECO:0007669"/>
    <property type="project" value="UniProtKB-SubCell"/>
</dbReference>
<keyword evidence="5 15" id="KW-0716">Sensory transduction</keyword>
<dbReference type="PROSITE" id="PS00237">
    <property type="entry name" value="G_PROTEIN_RECEP_F1_1"/>
    <property type="match status" value="1"/>
</dbReference>
<dbReference type="InterPro" id="IPR000276">
    <property type="entry name" value="GPCR_Rhodpsn"/>
</dbReference>
<dbReference type="AlphaFoldDB" id="A0AAX6QC78"/>
<evidence type="ECO:0000259" key="16">
    <source>
        <dbReference type="PROSITE" id="PS50262"/>
    </source>
</evidence>
<dbReference type="RefSeq" id="XP_004869924.1">
    <property type="nucleotide sequence ID" value="XM_004869867.1"/>
</dbReference>
<reference evidence="18" key="1">
    <citation type="submission" date="2025-08" db="UniProtKB">
        <authorList>
            <consortium name="RefSeq"/>
        </authorList>
    </citation>
    <scope>IDENTIFICATION</scope>
</reference>
<evidence type="ECO:0000256" key="4">
    <source>
        <dbReference type="ARBA" id="ARBA00022475"/>
    </source>
</evidence>
<keyword evidence="9 14" id="KW-0297">G-protein coupled receptor</keyword>
<evidence type="ECO:0000256" key="1">
    <source>
        <dbReference type="ARBA" id="ARBA00002936"/>
    </source>
</evidence>
<evidence type="ECO:0000256" key="8">
    <source>
        <dbReference type="ARBA" id="ARBA00022989"/>
    </source>
</evidence>
<evidence type="ECO:0000256" key="15">
    <source>
        <dbReference type="RuleBase" id="RU363047"/>
    </source>
</evidence>
<feature type="transmembrane region" description="Helical" evidence="15">
    <location>
        <begin position="197"/>
        <end position="225"/>
    </location>
</feature>
<keyword evidence="8 15" id="KW-1133">Transmembrane helix</keyword>
<feature type="domain" description="G-protein coupled receptors family 1 profile" evidence="16">
    <location>
        <begin position="41"/>
        <end position="290"/>
    </location>
</feature>
<keyword evidence="7 15" id="KW-0552">Olfaction</keyword>
<evidence type="ECO:0000256" key="6">
    <source>
        <dbReference type="ARBA" id="ARBA00022692"/>
    </source>
</evidence>
<feature type="transmembrane region" description="Helical" evidence="15">
    <location>
        <begin position="273"/>
        <end position="292"/>
    </location>
</feature>
<keyword evidence="12" id="KW-0325">Glycoprotein</keyword>
<keyword evidence="4 15" id="KW-1003">Cell membrane</keyword>
<dbReference type="FunFam" id="1.10.1220.70:FF:000001">
    <property type="entry name" value="Olfactory receptor"/>
    <property type="match status" value="1"/>
</dbReference>
<protein>
    <recommendedName>
        <fullName evidence="15">Olfactory receptor</fullName>
    </recommendedName>
</protein>
<keyword evidence="6 14" id="KW-0812">Transmembrane</keyword>
<dbReference type="Gene3D" id="1.20.1070.10">
    <property type="entry name" value="Rhodopsin 7-helix transmembrane proteins"/>
    <property type="match status" value="1"/>
</dbReference>
<evidence type="ECO:0000256" key="10">
    <source>
        <dbReference type="ARBA" id="ARBA00023136"/>
    </source>
</evidence>
<feature type="transmembrane region" description="Helical" evidence="15">
    <location>
        <begin position="98"/>
        <end position="120"/>
    </location>
</feature>
<feature type="transmembrane region" description="Helical" evidence="15">
    <location>
        <begin position="140"/>
        <end position="158"/>
    </location>
</feature>
<dbReference type="Pfam" id="PF13853">
    <property type="entry name" value="7tm_4"/>
    <property type="match status" value="1"/>
</dbReference>
<evidence type="ECO:0000256" key="7">
    <source>
        <dbReference type="ARBA" id="ARBA00022725"/>
    </source>
</evidence>
<keyword evidence="10 15" id="KW-0472">Membrane</keyword>
<dbReference type="KEGG" id="hgl:101710086"/>
<evidence type="ECO:0000256" key="14">
    <source>
        <dbReference type="RuleBase" id="RU000688"/>
    </source>
</evidence>
<dbReference type="PROSITE" id="PS50262">
    <property type="entry name" value="G_PROTEIN_RECEP_F1_2"/>
    <property type="match status" value="1"/>
</dbReference>
<dbReference type="GeneID" id="101710086"/>
<dbReference type="FunFam" id="1.20.1070.10:FF:000003">
    <property type="entry name" value="Olfactory receptor"/>
    <property type="match status" value="1"/>
</dbReference>
<evidence type="ECO:0000256" key="11">
    <source>
        <dbReference type="ARBA" id="ARBA00023170"/>
    </source>
</evidence>
<dbReference type="InterPro" id="IPR017452">
    <property type="entry name" value="GPCR_Rhodpsn_7TM"/>
</dbReference>
<dbReference type="GO" id="GO:0004930">
    <property type="term" value="F:G protein-coupled receptor activity"/>
    <property type="evidence" value="ECO:0007669"/>
    <property type="project" value="UniProtKB-KW"/>
</dbReference>
<evidence type="ECO:0000313" key="18">
    <source>
        <dbReference type="RefSeq" id="XP_004869924.1"/>
    </source>
</evidence>
<dbReference type="PANTHER" id="PTHR48018">
    <property type="entry name" value="OLFACTORY RECEPTOR"/>
    <property type="match status" value="1"/>
</dbReference>
<keyword evidence="11 14" id="KW-0675">Receptor</keyword>
<dbReference type="PRINTS" id="PR00237">
    <property type="entry name" value="GPCRRHODOPSN"/>
</dbReference>
<dbReference type="PRINTS" id="PR00245">
    <property type="entry name" value="OLFACTORYR"/>
</dbReference>
<dbReference type="InterPro" id="IPR000725">
    <property type="entry name" value="Olfact_rcpt"/>
</dbReference>
<dbReference type="SUPFAM" id="SSF81321">
    <property type="entry name" value="Family A G protein-coupled receptor-like"/>
    <property type="match status" value="1"/>
</dbReference>
<evidence type="ECO:0000256" key="12">
    <source>
        <dbReference type="ARBA" id="ARBA00023180"/>
    </source>
</evidence>
<comment type="function">
    <text evidence="1">Odorant receptor.</text>
</comment>
<sequence>MEQNNGTVVTEFILLGFASQHRSWHILFTAFLVIYMATLVGNTGMILLIQTDPALHKPMYFFLQHLALVDLCYSSAITPKMLQNFVSMSQSISFMGCLVQLLVYGMFVTSDCFILASMAVDRYVAICKPLRYPVIMSQRACVQLLLGSYVMGFLNASVNTSLTFSLDFCKSNLINHFFCDVPPILALSCSSIDFNTMVLTVFVGFNLTLTVLVIIFSYIFILAAILKMSSAAGRRKAYSTCTSHLTAVTIFYGTLSYMYVLHGINQSQEQEKVASLFYGIMIPMLNPLIYSLRNQDVIAAIRHMGTKCFST</sequence>
<evidence type="ECO:0000256" key="2">
    <source>
        <dbReference type="ARBA" id="ARBA00004651"/>
    </source>
</evidence>
<proteinExistence type="inferred from homology"/>
<keyword evidence="13 14" id="KW-0807">Transducer</keyword>
<feature type="transmembrane region" description="Helical" evidence="15">
    <location>
        <begin position="24"/>
        <end position="48"/>
    </location>
</feature>
<dbReference type="Proteomes" id="UP000694906">
    <property type="component" value="Unplaced"/>
</dbReference>
<dbReference type="GO" id="GO:0004984">
    <property type="term" value="F:olfactory receptor activity"/>
    <property type="evidence" value="ECO:0007669"/>
    <property type="project" value="InterPro"/>
</dbReference>
<evidence type="ECO:0000256" key="3">
    <source>
        <dbReference type="ARBA" id="ARBA00010663"/>
    </source>
</evidence>
<evidence type="ECO:0000256" key="5">
    <source>
        <dbReference type="ARBA" id="ARBA00022606"/>
    </source>
</evidence>
<name>A0AAX6QC78_HETGA</name>
<feature type="transmembrane region" description="Helical" evidence="15">
    <location>
        <begin position="237"/>
        <end position="261"/>
    </location>
</feature>